<evidence type="ECO:0000256" key="3">
    <source>
        <dbReference type="ARBA" id="ARBA00022839"/>
    </source>
</evidence>
<keyword evidence="3 5" id="KW-0269">Exonuclease</keyword>
<dbReference type="PANTHER" id="PTHR23044:SF61">
    <property type="entry name" value="3'-5' EXORIBONUCLEASE 1-RELATED"/>
    <property type="match status" value="1"/>
</dbReference>
<dbReference type="PANTHER" id="PTHR23044">
    <property type="entry name" value="3'-5' EXONUCLEASE ERI1-RELATED"/>
    <property type="match status" value="1"/>
</dbReference>
<dbReference type="InterPro" id="IPR051274">
    <property type="entry name" value="3-5_Exoribonuclease"/>
</dbReference>
<evidence type="ECO:0000313" key="5">
    <source>
        <dbReference type="EMBL" id="QBK85899.1"/>
    </source>
</evidence>
<dbReference type="InterPro" id="IPR036397">
    <property type="entry name" value="RNaseH_sf"/>
</dbReference>
<dbReference type="EMBL" id="MK500328">
    <property type="protein sequence ID" value="QBK85899.1"/>
    <property type="molecule type" value="Genomic_DNA"/>
</dbReference>
<proteinExistence type="predicted"/>
<dbReference type="GO" id="GO:0003676">
    <property type="term" value="F:nucleic acid binding"/>
    <property type="evidence" value="ECO:0007669"/>
    <property type="project" value="InterPro"/>
</dbReference>
<evidence type="ECO:0000256" key="1">
    <source>
        <dbReference type="ARBA" id="ARBA00022722"/>
    </source>
</evidence>
<gene>
    <name evidence="5" type="ORF">LCMAC101_04940</name>
</gene>
<name>A0A481YS78_9VIRU</name>
<evidence type="ECO:0000259" key="4">
    <source>
        <dbReference type="SMART" id="SM00479"/>
    </source>
</evidence>
<keyword evidence="1" id="KW-0540">Nuclease</keyword>
<dbReference type="InterPro" id="IPR047201">
    <property type="entry name" value="ERI-1_3'hExo-like"/>
</dbReference>
<evidence type="ECO:0000256" key="2">
    <source>
        <dbReference type="ARBA" id="ARBA00022801"/>
    </source>
</evidence>
<feature type="domain" description="Exonuclease" evidence="4">
    <location>
        <begin position="9"/>
        <end position="194"/>
    </location>
</feature>
<dbReference type="InterPro" id="IPR012337">
    <property type="entry name" value="RNaseH-like_sf"/>
</dbReference>
<organism evidence="5">
    <name type="scientific">Marseillevirus LCMAC101</name>
    <dbReference type="NCBI Taxonomy" id="2506602"/>
    <lineage>
        <taxon>Viruses</taxon>
        <taxon>Varidnaviria</taxon>
        <taxon>Bamfordvirae</taxon>
        <taxon>Nucleocytoviricota</taxon>
        <taxon>Megaviricetes</taxon>
        <taxon>Pimascovirales</taxon>
        <taxon>Pimascovirales incertae sedis</taxon>
        <taxon>Marseilleviridae</taxon>
    </lineage>
</organism>
<dbReference type="Gene3D" id="3.30.420.10">
    <property type="entry name" value="Ribonuclease H-like superfamily/Ribonuclease H"/>
    <property type="match status" value="1"/>
</dbReference>
<dbReference type="SMART" id="SM00479">
    <property type="entry name" value="EXOIII"/>
    <property type="match status" value="1"/>
</dbReference>
<sequence>MASFQEVLYYVVLDFEATCLKEGVPRPQEIIEFPSVIVDVQSRKIISKFQRYVKPIHCPKLSNFCTELTGITQDMVDKGCTFQEAVKDYSKWLHENGLMGSNFIIFTCGHWDLQSMYPRQCNISKMMLKNPFKRWINIKIPFKQLYNAGGGRSGGMVKMMEQVGLKLEGRQHSGIDDCWNTARLLIKMMEDGFQYDEKFVSK</sequence>
<dbReference type="Pfam" id="PF00929">
    <property type="entry name" value="RNase_T"/>
    <property type="match status" value="1"/>
</dbReference>
<keyword evidence="2" id="KW-0378">Hydrolase</keyword>
<protein>
    <submittedName>
        <fullName evidence="5">Exonuclease</fullName>
    </submittedName>
</protein>
<accession>A0A481YS78</accession>
<dbReference type="CDD" id="cd06133">
    <property type="entry name" value="ERI-1_3'hExo_like"/>
    <property type="match status" value="1"/>
</dbReference>
<dbReference type="SUPFAM" id="SSF53098">
    <property type="entry name" value="Ribonuclease H-like"/>
    <property type="match status" value="1"/>
</dbReference>
<dbReference type="GO" id="GO:0000175">
    <property type="term" value="F:3'-5'-RNA exonuclease activity"/>
    <property type="evidence" value="ECO:0007669"/>
    <property type="project" value="InterPro"/>
</dbReference>
<reference evidence="5" key="1">
    <citation type="journal article" date="2019" name="MBio">
        <title>Virus Genomes from Deep Sea Sediments Expand the Ocean Megavirome and Support Independent Origins of Viral Gigantism.</title>
        <authorList>
            <person name="Backstrom D."/>
            <person name="Yutin N."/>
            <person name="Jorgensen S.L."/>
            <person name="Dharamshi J."/>
            <person name="Homa F."/>
            <person name="Zaremba-Niedwiedzka K."/>
            <person name="Spang A."/>
            <person name="Wolf Y.I."/>
            <person name="Koonin E.V."/>
            <person name="Ettema T.J."/>
        </authorList>
    </citation>
    <scope>NUCLEOTIDE SEQUENCE</scope>
</reference>
<dbReference type="InterPro" id="IPR013520">
    <property type="entry name" value="Ribonucl_H"/>
</dbReference>